<organism evidence="2 3">
    <name type="scientific">Nemorincola caseinilytica</name>
    <dbReference type="NCBI Taxonomy" id="2054315"/>
    <lineage>
        <taxon>Bacteria</taxon>
        <taxon>Pseudomonadati</taxon>
        <taxon>Bacteroidota</taxon>
        <taxon>Chitinophagia</taxon>
        <taxon>Chitinophagales</taxon>
        <taxon>Chitinophagaceae</taxon>
        <taxon>Nemorincola</taxon>
    </lineage>
</organism>
<protein>
    <submittedName>
        <fullName evidence="2">DUF47 family protein</fullName>
    </submittedName>
</protein>
<name>A0ABP8N444_9BACT</name>
<dbReference type="PANTHER" id="PTHR37298">
    <property type="entry name" value="UPF0111 PROTEIN YKAA"/>
    <property type="match status" value="1"/>
</dbReference>
<evidence type="ECO:0000313" key="3">
    <source>
        <dbReference type="Proteomes" id="UP001500067"/>
    </source>
</evidence>
<gene>
    <name evidence="2" type="ORF">GCM10023093_00710</name>
</gene>
<proteinExistence type="inferred from homology"/>
<comment type="caution">
    <text evidence="2">The sequence shown here is derived from an EMBL/GenBank/DDBJ whole genome shotgun (WGS) entry which is preliminary data.</text>
</comment>
<dbReference type="Proteomes" id="UP001500067">
    <property type="component" value="Unassembled WGS sequence"/>
</dbReference>
<evidence type="ECO:0000256" key="1">
    <source>
        <dbReference type="ARBA" id="ARBA00008591"/>
    </source>
</evidence>
<reference evidence="3" key="1">
    <citation type="journal article" date="2019" name="Int. J. Syst. Evol. Microbiol.">
        <title>The Global Catalogue of Microorganisms (GCM) 10K type strain sequencing project: providing services to taxonomists for standard genome sequencing and annotation.</title>
        <authorList>
            <consortium name="The Broad Institute Genomics Platform"/>
            <consortium name="The Broad Institute Genome Sequencing Center for Infectious Disease"/>
            <person name="Wu L."/>
            <person name="Ma J."/>
        </authorList>
    </citation>
    <scope>NUCLEOTIDE SEQUENCE [LARGE SCALE GENOMIC DNA]</scope>
    <source>
        <strain evidence="3">JCM 32105</strain>
    </source>
</reference>
<dbReference type="InterPro" id="IPR052912">
    <property type="entry name" value="UPF0111_domain"/>
</dbReference>
<dbReference type="SUPFAM" id="SSF109755">
    <property type="entry name" value="PhoU-like"/>
    <property type="match status" value="1"/>
</dbReference>
<dbReference type="Pfam" id="PF01865">
    <property type="entry name" value="PhoU_div"/>
    <property type="match status" value="1"/>
</dbReference>
<dbReference type="InterPro" id="IPR018445">
    <property type="entry name" value="Put_Phosphate_transp_reg"/>
</dbReference>
<comment type="similarity">
    <text evidence="1">Belongs to the UPF0111 family.</text>
</comment>
<sequence>MSPIDSFLKIFLPKDRIFYTLFEEVANTLVLMGDTFKNALSEKDLAKRDQMLKTLEELEHKNDEITHQIFIELGRNFITPFDREDIHYLATSLDDIADYIWGAAKRVVNYQIDDRNNTLQAFAEIICKSIKSINTAIHGLRGMKNLRDITASCVTVNSLENDADDLLDNTMMRLFTSGVDPVELIKQKDIFQMLEIVTDKCEDAANVVESIIIKYA</sequence>
<dbReference type="PANTHER" id="PTHR37298:SF1">
    <property type="entry name" value="UPF0111 PROTEIN YKAA"/>
    <property type="match status" value="1"/>
</dbReference>
<dbReference type="RefSeq" id="WP_345076784.1">
    <property type="nucleotide sequence ID" value="NZ_BAABFA010000001.1"/>
</dbReference>
<evidence type="ECO:0000313" key="2">
    <source>
        <dbReference type="EMBL" id="GAA4459553.1"/>
    </source>
</evidence>
<accession>A0ABP8N444</accession>
<dbReference type="InterPro" id="IPR038078">
    <property type="entry name" value="PhoU-like_sf"/>
</dbReference>
<dbReference type="Gene3D" id="1.20.58.220">
    <property type="entry name" value="Phosphate transport system protein phou homolog 2, domain 2"/>
    <property type="match status" value="1"/>
</dbReference>
<dbReference type="EMBL" id="BAABFA010000001">
    <property type="protein sequence ID" value="GAA4459553.1"/>
    <property type="molecule type" value="Genomic_DNA"/>
</dbReference>
<keyword evidence="3" id="KW-1185">Reference proteome</keyword>